<dbReference type="InterPro" id="IPR019494">
    <property type="entry name" value="FIST_C"/>
</dbReference>
<dbReference type="InterPro" id="IPR013702">
    <property type="entry name" value="FIST_domain_N"/>
</dbReference>
<dbReference type="RefSeq" id="WP_189567179.1">
    <property type="nucleotide sequence ID" value="NZ_BMXI01000002.1"/>
</dbReference>
<dbReference type="PANTHER" id="PTHR40252:SF2">
    <property type="entry name" value="BLR0328 PROTEIN"/>
    <property type="match status" value="1"/>
</dbReference>
<feature type="domain" description="FIST C-domain" evidence="2">
    <location>
        <begin position="225"/>
        <end position="362"/>
    </location>
</feature>
<sequence length="384" mass="40794">MKVHQRTLLSVNQEFTAFPAGGESQLLLVFAPRSFLTAPGFLDRIRESCPEGTRMAGCSTAGEICSEGVLDEVATLTFVQFASTRVEVVREAVAEEGMAPKLKSESLGGKLARRVHDTVPEPSYLFILSDGLYINGSDLVASLEAEFTGICGFSGGLAGDGESFEETIVVADFTIVPKTCVAVVFKGDRLKAESVAESGWSPFGTFREVTSSEGNCLKSLDGESALEVYSAYLGEEAKDLPASGLLYPLEVTAPGSQSKVIRTVFGVDRGEKTMSFAGDVPQGSSARLMSASYQQLVDGAGEASRKAASALPSADLAILVSCGGRRLAMSAYTDLEVETVKENLMGEVPVCGFYSYGEIAPSQNATGYELHNQTMTITLLKEEE</sequence>
<dbReference type="EMBL" id="BMXI01000002">
    <property type="protein sequence ID" value="GHC43452.1"/>
    <property type="molecule type" value="Genomic_DNA"/>
</dbReference>
<dbReference type="SMART" id="SM00897">
    <property type="entry name" value="FIST"/>
    <property type="match status" value="1"/>
</dbReference>
<organism evidence="3 4">
    <name type="scientific">Roseibacillus persicicus</name>
    <dbReference type="NCBI Taxonomy" id="454148"/>
    <lineage>
        <taxon>Bacteria</taxon>
        <taxon>Pseudomonadati</taxon>
        <taxon>Verrucomicrobiota</taxon>
        <taxon>Verrucomicrobiia</taxon>
        <taxon>Verrucomicrobiales</taxon>
        <taxon>Verrucomicrobiaceae</taxon>
        <taxon>Roseibacillus</taxon>
    </lineage>
</organism>
<protein>
    <recommendedName>
        <fullName evidence="5">Histidine kinase</fullName>
    </recommendedName>
</protein>
<evidence type="ECO:0008006" key="5">
    <source>
        <dbReference type="Google" id="ProtNLM"/>
    </source>
</evidence>
<evidence type="ECO:0000313" key="4">
    <source>
        <dbReference type="Proteomes" id="UP000644507"/>
    </source>
</evidence>
<dbReference type="Proteomes" id="UP000644507">
    <property type="component" value="Unassembled WGS sequence"/>
</dbReference>
<feature type="domain" description="FIST" evidence="1">
    <location>
        <begin position="23"/>
        <end position="224"/>
    </location>
</feature>
<gene>
    <name evidence="3" type="ORF">GCM10007100_05740</name>
</gene>
<accession>A0A918WFT9</accession>
<reference evidence="3" key="2">
    <citation type="submission" date="2020-09" db="EMBL/GenBank/DDBJ databases">
        <authorList>
            <person name="Sun Q."/>
            <person name="Kim S."/>
        </authorList>
    </citation>
    <scope>NUCLEOTIDE SEQUENCE</scope>
    <source>
        <strain evidence="3">KCTC 12988</strain>
    </source>
</reference>
<name>A0A918WFT9_9BACT</name>
<evidence type="ECO:0000259" key="1">
    <source>
        <dbReference type="SMART" id="SM00897"/>
    </source>
</evidence>
<dbReference type="SMART" id="SM01204">
    <property type="entry name" value="FIST_C"/>
    <property type="match status" value="1"/>
</dbReference>
<dbReference type="Pfam" id="PF08495">
    <property type="entry name" value="FIST"/>
    <property type="match status" value="1"/>
</dbReference>
<dbReference type="AlphaFoldDB" id="A0A918WFT9"/>
<keyword evidence="4" id="KW-1185">Reference proteome</keyword>
<evidence type="ECO:0000259" key="2">
    <source>
        <dbReference type="SMART" id="SM01204"/>
    </source>
</evidence>
<reference evidence="3" key="1">
    <citation type="journal article" date="2014" name="Int. J. Syst. Evol. Microbiol.">
        <title>Complete genome sequence of Corynebacterium casei LMG S-19264T (=DSM 44701T), isolated from a smear-ripened cheese.</title>
        <authorList>
            <consortium name="US DOE Joint Genome Institute (JGI-PGF)"/>
            <person name="Walter F."/>
            <person name="Albersmeier A."/>
            <person name="Kalinowski J."/>
            <person name="Ruckert C."/>
        </authorList>
    </citation>
    <scope>NUCLEOTIDE SEQUENCE</scope>
    <source>
        <strain evidence="3">KCTC 12988</strain>
    </source>
</reference>
<dbReference type="PANTHER" id="PTHR40252">
    <property type="entry name" value="BLR0328 PROTEIN"/>
    <property type="match status" value="1"/>
</dbReference>
<evidence type="ECO:0000313" key="3">
    <source>
        <dbReference type="EMBL" id="GHC43452.1"/>
    </source>
</evidence>
<proteinExistence type="predicted"/>
<dbReference type="Pfam" id="PF10442">
    <property type="entry name" value="FIST_C"/>
    <property type="match status" value="1"/>
</dbReference>
<comment type="caution">
    <text evidence="3">The sequence shown here is derived from an EMBL/GenBank/DDBJ whole genome shotgun (WGS) entry which is preliminary data.</text>
</comment>